<evidence type="ECO:0000313" key="4">
    <source>
        <dbReference type="EMBL" id="CAK8990574.1"/>
    </source>
</evidence>
<reference evidence="3 5" key="1">
    <citation type="submission" date="2024-02" db="EMBL/GenBank/DDBJ databases">
        <authorList>
            <person name="Chen Y."/>
            <person name="Shah S."/>
            <person name="Dougan E. K."/>
            <person name="Thang M."/>
            <person name="Chan C."/>
        </authorList>
    </citation>
    <scope>NUCLEOTIDE SEQUENCE [LARGE SCALE GENOMIC DNA]</scope>
</reference>
<evidence type="ECO:0000256" key="1">
    <source>
        <dbReference type="SAM" id="MobiDB-lite"/>
    </source>
</evidence>
<accession>A0ABP0HJH5</accession>
<evidence type="ECO:0000256" key="2">
    <source>
        <dbReference type="SAM" id="Phobius"/>
    </source>
</evidence>
<dbReference type="EMBL" id="CAXAMM010001114">
    <property type="protein sequence ID" value="CAK8990574.1"/>
    <property type="molecule type" value="Genomic_DNA"/>
</dbReference>
<comment type="caution">
    <text evidence="3">The sequence shown here is derived from an EMBL/GenBank/DDBJ whole genome shotgun (WGS) entry which is preliminary data.</text>
</comment>
<protein>
    <submittedName>
        <fullName evidence="3">Uncharacterized protein</fullName>
    </submittedName>
</protein>
<gene>
    <name evidence="3" type="ORF">SCF082_LOCUS2032</name>
    <name evidence="4" type="ORF">SCF082_LOCUS2295</name>
</gene>
<keyword evidence="2" id="KW-0812">Transmembrane</keyword>
<keyword evidence="5" id="KW-1185">Reference proteome</keyword>
<proteinExistence type="predicted"/>
<keyword evidence="2" id="KW-0472">Membrane</keyword>
<dbReference type="EMBL" id="CAXAMM010001002">
    <property type="protein sequence ID" value="CAK8989928.1"/>
    <property type="molecule type" value="Genomic_DNA"/>
</dbReference>
<evidence type="ECO:0000313" key="5">
    <source>
        <dbReference type="Proteomes" id="UP001642464"/>
    </source>
</evidence>
<name>A0ABP0HJH5_9DINO</name>
<dbReference type="Proteomes" id="UP001642464">
    <property type="component" value="Unassembled WGS sequence"/>
</dbReference>
<sequence length="220" mass="24427">MEMSCRVVGVDCSRSSGFSRSSAATSASKTSRSIGDGSDSEDDDLDFLEYVVQKCKWMGLAQFAVIPLVFALAQLRCTRLVIAGTVLHLLGSFAVQMHLRWEVAEWVRQHLDQGWQPHIQAVDTWKTLGALTMHELWIYLVTLSETLDPAMDAWTAANSEEMCTAPVREKFAAAWETTPLVGHTIGSIGLPRILLIFLCCTTIWQVFSFLRKEAQVISGS</sequence>
<feature type="region of interest" description="Disordered" evidence="1">
    <location>
        <begin position="1"/>
        <end position="21"/>
    </location>
</feature>
<organism evidence="3 5">
    <name type="scientific">Durusdinium trenchii</name>
    <dbReference type="NCBI Taxonomy" id="1381693"/>
    <lineage>
        <taxon>Eukaryota</taxon>
        <taxon>Sar</taxon>
        <taxon>Alveolata</taxon>
        <taxon>Dinophyceae</taxon>
        <taxon>Suessiales</taxon>
        <taxon>Symbiodiniaceae</taxon>
        <taxon>Durusdinium</taxon>
    </lineage>
</organism>
<keyword evidence="2" id="KW-1133">Transmembrane helix</keyword>
<feature type="transmembrane region" description="Helical" evidence="2">
    <location>
        <begin position="189"/>
        <end position="210"/>
    </location>
</feature>
<evidence type="ECO:0000313" key="3">
    <source>
        <dbReference type="EMBL" id="CAK8989928.1"/>
    </source>
</evidence>